<organism evidence="3 4">
    <name type="scientific">Streptomyces nondiastaticus</name>
    <dbReference type="NCBI Taxonomy" id="3154512"/>
    <lineage>
        <taxon>Bacteria</taxon>
        <taxon>Bacillati</taxon>
        <taxon>Actinomycetota</taxon>
        <taxon>Actinomycetes</taxon>
        <taxon>Kitasatosporales</taxon>
        <taxon>Streptomycetaceae</taxon>
        <taxon>Streptomyces</taxon>
    </lineage>
</organism>
<comment type="caution">
    <text evidence="3">The sequence shown here is derived from an EMBL/GenBank/DDBJ whole genome shotgun (WGS) entry which is preliminary data.</text>
</comment>
<name>A0ABW6U8R9_9ACTN</name>
<dbReference type="RefSeq" id="WP_388634590.1">
    <property type="nucleotide sequence ID" value="NZ_JBIAUT010000032.1"/>
</dbReference>
<evidence type="ECO:0000313" key="3">
    <source>
        <dbReference type="EMBL" id="MFF4221228.1"/>
    </source>
</evidence>
<dbReference type="Proteomes" id="UP001602123">
    <property type="component" value="Unassembled WGS sequence"/>
</dbReference>
<evidence type="ECO:0000259" key="2">
    <source>
        <dbReference type="Pfam" id="PF00668"/>
    </source>
</evidence>
<protein>
    <submittedName>
        <fullName evidence="3">Condensation domain-containing protein</fullName>
    </submittedName>
</protein>
<keyword evidence="4" id="KW-1185">Reference proteome</keyword>
<dbReference type="InterPro" id="IPR000873">
    <property type="entry name" value="AMP-dep_synth/lig_dom"/>
</dbReference>
<gene>
    <name evidence="3" type="ORF">ACFYZM_33890</name>
</gene>
<feature type="domain" description="Condensation" evidence="2">
    <location>
        <begin position="15"/>
        <end position="229"/>
    </location>
</feature>
<sequence length="342" mass="36468">MPVPFREFVAQARLGVSREEHEKFFAGLLEGVSEPTAPYGLLDVHGDGTNVDEARLAVDAGLAERLREQARRLGVSPATLFHVVWARVVAATSGRDDVVFGSVMFGRMQAGAGADRTPGLFINTLPVRVPTGRVSVTDAVRGMQAQLADLLVHEHAPLTLAQQASALVADAPLFTSLLNYRHQDADSGSGDELDLGLDGVDLLYTRERTNYPLTVSVDDSGTGFGLTVQAAAPIDPAAVCALVHAVADGVVSALEEASPSVPSDLTQVRALGEAERKHILEEWNDTVRDVPAVTLPELFRARVELCPEAPALVFEGGELTYAELDARVNRLARLLISRGVGP</sequence>
<dbReference type="Pfam" id="PF00668">
    <property type="entry name" value="Condensation"/>
    <property type="match status" value="1"/>
</dbReference>
<dbReference type="Pfam" id="PF00501">
    <property type="entry name" value="AMP-binding"/>
    <property type="match status" value="1"/>
</dbReference>
<evidence type="ECO:0000259" key="1">
    <source>
        <dbReference type="Pfam" id="PF00501"/>
    </source>
</evidence>
<feature type="domain" description="AMP-dependent synthetase/ligase" evidence="1">
    <location>
        <begin position="299"/>
        <end position="342"/>
    </location>
</feature>
<dbReference type="SUPFAM" id="SSF56801">
    <property type="entry name" value="Acetyl-CoA synthetase-like"/>
    <property type="match status" value="1"/>
</dbReference>
<dbReference type="InterPro" id="IPR001242">
    <property type="entry name" value="Condensation_dom"/>
</dbReference>
<feature type="non-terminal residue" evidence="3">
    <location>
        <position position="342"/>
    </location>
</feature>
<dbReference type="Gene3D" id="3.40.50.980">
    <property type="match status" value="1"/>
</dbReference>
<dbReference type="SUPFAM" id="SSF52777">
    <property type="entry name" value="CoA-dependent acyltransferases"/>
    <property type="match status" value="1"/>
</dbReference>
<dbReference type="PANTHER" id="PTHR45527:SF1">
    <property type="entry name" value="FATTY ACID SYNTHASE"/>
    <property type="match status" value="1"/>
</dbReference>
<dbReference type="PANTHER" id="PTHR45527">
    <property type="entry name" value="NONRIBOSOMAL PEPTIDE SYNTHETASE"/>
    <property type="match status" value="1"/>
</dbReference>
<dbReference type="Gene3D" id="3.30.559.30">
    <property type="entry name" value="Nonribosomal peptide synthetase, condensation domain"/>
    <property type="match status" value="1"/>
</dbReference>
<reference evidence="3 4" key="1">
    <citation type="submission" date="2024-10" db="EMBL/GenBank/DDBJ databases">
        <title>The Natural Products Discovery Center: Release of the First 8490 Sequenced Strains for Exploring Actinobacteria Biosynthetic Diversity.</title>
        <authorList>
            <person name="Kalkreuter E."/>
            <person name="Kautsar S.A."/>
            <person name="Yang D."/>
            <person name="Bader C.D."/>
            <person name="Teijaro C.N."/>
            <person name="Fluegel L."/>
            <person name="Davis C.M."/>
            <person name="Simpson J.R."/>
            <person name="Lauterbach L."/>
            <person name="Steele A.D."/>
            <person name="Gui C."/>
            <person name="Meng S."/>
            <person name="Li G."/>
            <person name="Viehrig K."/>
            <person name="Ye F."/>
            <person name="Su P."/>
            <person name="Kiefer A.F."/>
            <person name="Nichols A."/>
            <person name="Cepeda A.J."/>
            <person name="Yan W."/>
            <person name="Fan B."/>
            <person name="Jiang Y."/>
            <person name="Adhikari A."/>
            <person name="Zheng C.-J."/>
            <person name="Schuster L."/>
            <person name="Cowan T.M."/>
            <person name="Smanski M.J."/>
            <person name="Chevrette M.G."/>
            <person name="De Carvalho L.P.S."/>
            <person name="Shen B."/>
        </authorList>
    </citation>
    <scope>NUCLEOTIDE SEQUENCE [LARGE SCALE GENOMIC DNA]</scope>
    <source>
        <strain evidence="3 4">NPDC001650</strain>
    </source>
</reference>
<dbReference type="EMBL" id="JBIAUT010000032">
    <property type="protein sequence ID" value="MFF4221228.1"/>
    <property type="molecule type" value="Genomic_DNA"/>
</dbReference>
<accession>A0ABW6U8R9</accession>
<evidence type="ECO:0000313" key="4">
    <source>
        <dbReference type="Proteomes" id="UP001602123"/>
    </source>
</evidence>
<proteinExistence type="predicted"/>